<comment type="subcellular location">
    <subcellularLocation>
        <location evidence="1">Membrane</location>
        <topology evidence="1">Multi-pass membrane protein</topology>
    </subcellularLocation>
</comment>
<dbReference type="GO" id="GO:0005737">
    <property type="term" value="C:cytoplasm"/>
    <property type="evidence" value="ECO:0007669"/>
    <property type="project" value="TreeGrafter"/>
</dbReference>
<dbReference type="STRING" id="576137.A0A1L7WEU5"/>
<evidence type="ECO:0000256" key="5">
    <source>
        <dbReference type="SAM" id="Phobius"/>
    </source>
</evidence>
<dbReference type="Proteomes" id="UP000184330">
    <property type="component" value="Unassembled WGS sequence"/>
</dbReference>
<organism evidence="7 8">
    <name type="scientific">Phialocephala subalpina</name>
    <dbReference type="NCBI Taxonomy" id="576137"/>
    <lineage>
        <taxon>Eukaryota</taxon>
        <taxon>Fungi</taxon>
        <taxon>Dikarya</taxon>
        <taxon>Ascomycota</taxon>
        <taxon>Pezizomycotina</taxon>
        <taxon>Leotiomycetes</taxon>
        <taxon>Helotiales</taxon>
        <taxon>Mollisiaceae</taxon>
        <taxon>Phialocephala</taxon>
        <taxon>Phialocephala fortinii species complex</taxon>
    </lineage>
</organism>
<evidence type="ECO:0000313" key="8">
    <source>
        <dbReference type="Proteomes" id="UP000184330"/>
    </source>
</evidence>
<keyword evidence="3 5" id="KW-1133">Transmembrane helix</keyword>
<evidence type="ECO:0000256" key="1">
    <source>
        <dbReference type="ARBA" id="ARBA00004141"/>
    </source>
</evidence>
<evidence type="ECO:0000313" key="7">
    <source>
        <dbReference type="EMBL" id="CZR51294.1"/>
    </source>
</evidence>
<gene>
    <name evidence="7" type="ORF">PAC_01169</name>
</gene>
<feature type="domain" description="EXS" evidence="6">
    <location>
        <begin position="191"/>
        <end position="439"/>
    </location>
</feature>
<sequence length="446" mass="50837">MDGDPAVEPELDSFSLTLPLPYRVALVVVLGVWAWGANLHYLSLLKIDVPALLHYPPRTSPRTDPPHHLSAYRLATLLTIPLAFSLFLFWILSHRNPTLVIYYDFLPISYLCLLLGLFIFPWRRFSSSGRTRFLTTLQRVSIGGLAQSHDGKFGDILLADVLTSYAKIIADLFVSLCMFFRSDGSATRRPDRGCGGQYLVPIIIAIPSLIRLRQCLIEYFRVRSLNARNGGAIGPQGWGGQHLANALKYASAFPVIIFSALQRNLSLNHQQIGVTEVTLYRFWVFAVFINSFYSFYWDVAKDWDLTLFSALYTKFRPSSNTQAYTSLSQSPSTSPRSSSNQQPFGLRPRIYYTPRTYYFIVILDLLLRCTWSLKLSPHLDHFADFESGIFLMEFLEVSRRWVWIFFRVETEWVRNTSHGGTLGGNLIEEEGMVLGDYDAGFKDDED</sequence>
<dbReference type="PANTHER" id="PTHR10783:SF46">
    <property type="entry name" value="PROTEIN ERD1 HOMOLOG 2"/>
    <property type="match status" value="1"/>
</dbReference>
<evidence type="ECO:0000256" key="4">
    <source>
        <dbReference type="ARBA" id="ARBA00023136"/>
    </source>
</evidence>
<dbReference type="Pfam" id="PF03124">
    <property type="entry name" value="EXS"/>
    <property type="match status" value="1"/>
</dbReference>
<accession>A0A1L7WEU5</accession>
<keyword evidence="8" id="KW-1185">Reference proteome</keyword>
<dbReference type="AlphaFoldDB" id="A0A1L7WEU5"/>
<keyword evidence="2 5" id="KW-0812">Transmembrane</keyword>
<reference evidence="7 8" key="1">
    <citation type="submission" date="2016-03" db="EMBL/GenBank/DDBJ databases">
        <authorList>
            <person name="Ploux O."/>
        </authorList>
    </citation>
    <scope>NUCLEOTIDE SEQUENCE [LARGE SCALE GENOMIC DNA]</scope>
    <source>
        <strain evidence="7 8">UAMH 11012</strain>
    </source>
</reference>
<feature type="transmembrane region" description="Helical" evidence="5">
    <location>
        <begin position="71"/>
        <end position="93"/>
    </location>
</feature>
<dbReference type="GO" id="GO:0016020">
    <property type="term" value="C:membrane"/>
    <property type="evidence" value="ECO:0007669"/>
    <property type="project" value="UniProtKB-SubCell"/>
</dbReference>
<dbReference type="EMBL" id="FJOG01000001">
    <property type="protein sequence ID" value="CZR51294.1"/>
    <property type="molecule type" value="Genomic_DNA"/>
</dbReference>
<dbReference type="OrthoDB" id="2159384at2759"/>
<protein>
    <submittedName>
        <fullName evidence="7">Related to ERD1 protein, required for retention of luminal ER proteins</fullName>
    </submittedName>
</protein>
<evidence type="ECO:0000256" key="3">
    <source>
        <dbReference type="ARBA" id="ARBA00022989"/>
    </source>
</evidence>
<proteinExistence type="predicted"/>
<feature type="transmembrane region" description="Helical" evidence="5">
    <location>
        <begin position="99"/>
        <end position="122"/>
    </location>
</feature>
<feature type="transmembrane region" description="Helical" evidence="5">
    <location>
        <begin position="20"/>
        <end position="37"/>
    </location>
</feature>
<evidence type="ECO:0000259" key="6">
    <source>
        <dbReference type="PROSITE" id="PS51380"/>
    </source>
</evidence>
<evidence type="ECO:0000256" key="2">
    <source>
        <dbReference type="ARBA" id="ARBA00022692"/>
    </source>
</evidence>
<dbReference type="PROSITE" id="PS51380">
    <property type="entry name" value="EXS"/>
    <property type="match status" value="1"/>
</dbReference>
<name>A0A1L7WEU5_9HELO</name>
<dbReference type="PANTHER" id="PTHR10783">
    <property type="entry name" value="XENOTROPIC AND POLYTROPIC RETROVIRUS RECEPTOR 1-RELATED"/>
    <property type="match status" value="1"/>
</dbReference>
<dbReference type="InterPro" id="IPR004342">
    <property type="entry name" value="EXS_C"/>
</dbReference>
<keyword evidence="4 5" id="KW-0472">Membrane</keyword>